<dbReference type="AlphaFoldDB" id="A0A523UWY2"/>
<feature type="binding site" evidence="5">
    <location>
        <position position="128"/>
    </location>
    <ligand>
        <name>ATP</name>
        <dbReference type="ChEBI" id="CHEBI:30616"/>
    </ligand>
</feature>
<feature type="binding site" evidence="5">
    <location>
        <position position="131"/>
    </location>
    <ligand>
        <name>Zn(2+)</name>
        <dbReference type="ChEBI" id="CHEBI:29105"/>
        <note>structural</note>
    </ligand>
</feature>
<organism evidence="9 10">
    <name type="scientific">candidate division TA06 bacterium</name>
    <dbReference type="NCBI Taxonomy" id="2250710"/>
    <lineage>
        <taxon>Bacteria</taxon>
        <taxon>Bacteria division TA06</taxon>
    </lineage>
</organism>
<feature type="binding site" evidence="5">
    <location>
        <position position="37"/>
    </location>
    <ligand>
        <name>AMP</name>
        <dbReference type="ChEBI" id="CHEBI:456215"/>
    </ligand>
</feature>
<comment type="caution">
    <text evidence="9">The sequence shown here is derived from an EMBL/GenBank/DDBJ whole genome shotgun (WGS) entry which is preliminary data.</text>
</comment>
<evidence type="ECO:0000256" key="1">
    <source>
        <dbReference type="ARBA" id="ARBA00022679"/>
    </source>
</evidence>
<reference evidence="9 10" key="1">
    <citation type="submission" date="2019-03" db="EMBL/GenBank/DDBJ databases">
        <title>Metabolic potential of uncultured bacteria and archaea associated with petroleum seepage in deep-sea sediments.</title>
        <authorList>
            <person name="Dong X."/>
            <person name="Hubert C."/>
        </authorList>
    </citation>
    <scope>NUCLEOTIDE SEQUENCE [LARGE SCALE GENOMIC DNA]</scope>
    <source>
        <strain evidence="9">E44_bin18</strain>
    </source>
</reference>
<dbReference type="GO" id="GO:0005524">
    <property type="term" value="F:ATP binding"/>
    <property type="evidence" value="ECO:0007669"/>
    <property type="project" value="UniProtKB-UniRule"/>
</dbReference>
<evidence type="ECO:0000256" key="3">
    <source>
        <dbReference type="ARBA" id="ARBA00022741"/>
    </source>
</evidence>
<dbReference type="InterPro" id="IPR027417">
    <property type="entry name" value="P-loop_NTPase"/>
</dbReference>
<feature type="binding site" evidence="5">
    <location>
        <begin position="11"/>
        <end position="16"/>
    </location>
    <ligand>
        <name>ATP</name>
        <dbReference type="ChEBI" id="CHEBI:30616"/>
    </ligand>
</feature>
<name>A0A523UWY2_UNCT6</name>
<feature type="binding site" evidence="5">
    <location>
        <position position="151"/>
    </location>
    <ligand>
        <name>Zn(2+)</name>
        <dbReference type="ChEBI" id="CHEBI:29105"/>
        <note>structural</note>
    </ligand>
</feature>
<comment type="catalytic activity">
    <reaction evidence="5 7">
        <text>AMP + ATP = 2 ADP</text>
        <dbReference type="Rhea" id="RHEA:12973"/>
        <dbReference type="ChEBI" id="CHEBI:30616"/>
        <dbReference type="ChEBI" id="CHEBI:456215"/>
        <dbReference type="ChEBI" id="CHEBI:456216"/>
        <dbReference type="EC" id="2.7.4.3"/>
    </reaction>
</comment>
<feature type="domain" description="Adenylate kinase active site lid" evidence="8">
    <location>
        <begin position="128"/>
        <end position="163"/>
    </location>
</feature>
<comment type="similarity">
    <text evidence="5 6">Belongs to the adenylate kinase family.</text>
</comment>
<dbReference type="SUPFAM" id="SSF52540">
    <property type="entry name" value="P-loop containing nucleoside triphosphate hydrolases"/>
    <property type="match status" value="1"/>
</dbReference>
<dbReference type="FunFam" id="3.40.50.300:FF:000106">
    <property type="entry name" value="Adenylate kinase mitochondrial"/>
    <property type="match status" value="1"/>
</dbReference>
<feature type="region of interest" description="NMP" evidence="5">
    <location>
        <begin position="31"/>
        <end position="60"/>
    </location>
</feature>
<proteinExistence type="inferred from homology"/>
<dbReference type="CDD" id="cd01428">
    <property type="entry name" value="ADK"/>
    <property type="match status" value="1"/>
</dbReference>
<feature type="binding site" evidence="5">
    <location>
        <position position="154"/>
    </location>
    <ligand>
        <name>Zn(2+)</name>
        <dbReference type="ChEBI" id="CHEBI:29105"/>
        <note>structural</note>
    </ligand>
</feature>
<feature type="region of interest" description="LID" evidence="5">
    <location>
        <begin position="127"/>
        <end position="164"/>
    </location>
</feature>
<dbReference type="EC" id="2.7.4.3" evidence="5 7"/>
<comment type="subunit">
    <text evidence="5 7">Monomer.</text>
</comment>
<feature type="binding site" evidence="5">
    <location>
        <position position="161"/>
    </location>
    <ligand>
        <name>AMP</name>
        <dbReference type="ChEBI" id="CHEBI:456215"/>
    </ligand>
</feature>
<dbReference type="Proteomes" id="UP000315525">
    <property type="component" value="Unassembled WGS sequence"/>
</dbReference>
<evidence type="ECO:0000256" key="4">
    <source>
        <dbReference type="ARBA" id="ARBA00022777"/>
    </source>
</evidence>
<comment type="domain">
    <text evidence="5">Consists of three domains, a large central CORE domain and two small peripheral domains, NMPbind and LID, which undergo movements during catalysis. The LID domain closes over the site of phosphoryl transfer upon ATP binding. Assembling and dissambling the active center during each catalytic cycle provides an effective means to prevent ATP hydrolysis. Some bacteria have evolved a zinc-coordinating structure that stabilizes the LID domain.</text>
</comment>
<dbReference type="NCBIfam" id="TIGR01351">
    <property type="entry name" value="adk"/>
    <property type="match status" value="1"/>
</dbReference>
<feature type="binding site" evidence="5">
    <location>
        <begin position="137"/>
        <end position="138"/>
    </location>
    <ligand>
        <name>ATP</name>
        <dbReference type="ChEBI" id="CHEBI:30616"/>
    </ligand>
</feature>
<dbReference type="Pfam" id="PF05191">
    <property type="entry name" value="ADK_lid"/>
    <property type="match status" value="1"/>
</dbReference>
<evidence type="ECO:0000313" key="9">
    <source>
        <dbReference type="EMBL" id="TET47010.1"/>
    </source>
</evidence>
<keyword evidence="5" id="KW-0479">Metal-binding</keyword>
<feature type="binding site" evidence="5">
    <location>
        <position position="134"/>
    </location>
    <ligand>
        <name>Zn(2+)</name>
        <dbReference type="ChEBI" id="CHEBI:29105"/>
        <note>structural</note>
    </ligand>
</feature>
<feature type="binding site" evidence="5">
    <location>
        <begin position="86"/>
        <end position="89"/>
    </location>
    <ligand>
        <name>AMP</name>
        <dbReference type="ChEBI" id="CHEBI:456215"/>
    </ligand>
</feature>
<keyword evidence="3 5" id="KW-0547">Nucleotide-binding</keyword>
<dbReference type="InterPro" id="IPR007862">
    <property type="entry name" value="Adenylate_kinase_lid-dom"/>
</dbReference>
<feature type="binding site" evidence="5">
    <location>
        <position position="32"/>
    </location>
    <ligand>
        <name>AMP</name>
        <dbReference type="ChEBI" id="CHEBI:456215"/>
    </ligand>
</feature>
<dbReference type="HAMAP" id="MF_00235">
    <property type="entry name" value="Adenylate_kinase_Adk"/>
    <property type="match status" value="1"/>
</dbReference>
<feature type="binding site" evidence="5">
    <location>
        <position position="93"/>
    </location>
    <ligand>
        <name>AMP</name>
        <dbReference type="ChEBI" id="CHEBI:456215"/>
    </ligand>
</feature>
<gene>
    <name evidence="5" type="primary">adk</name>
    <name evidence="9" type="ORF">E3J62_02575</name>
</gene>
<comment type="subcellular location">
    <subcellularLocation>
        <location evidence="5 7">Cytoplasm</location>
    </subcellularLocation>
</comment>
<keyword evidence="1 5" id="KW-0808">Transferase</keyword>
<feature type="binding site" evidence="5">
    <location>
        <position position="172"/>
    </location>
    <ligand>
        <name>AMP</name>
        <dbReference type="ChEBI" id="CHEBI:456215"/>
    </ligand>
</feature>
<dbReference type="PROSITE" id="PS00113">
    <property type="entry name" value="ADENYLATE_KINASE"/>
    <property type="match status" value="1"/>
</dbReference>
<dbReference type="NCBIfam" id="NF001381">
    <property type="entry name" value="PRK00279.1-3"/>
    <property type="match status" value="1"/>
</dbReference>
<evidence type="ECO:0000256" key="7">
    <source>
        <dbReference type="RuleBase" id="RU003331"/>
    </source>
</evidence>
<dbReference type="InterPro" id="IPR006259">
    <property type="entry name" value="Adenyl_kin_sub"/>
</dbReference>
<dbReference type="PANTHER" id="PTHR23359">
    <property type="entry name" value="NUCLEOTIDE KINASE"/>
    <property type="match status" value="1"/>
</dbReference>
<keyword evidence="5" id="KW-0963">Cytoplasm</keyword>
<evidence type="ECO:0000256" key="2">
    <source>
        <dbReference type="ARBA" id="ARBA00022727"/>
    </source>
</evidence>
<dbReference type="NCBIfam" id="NF011100">
    <property type="entry name" value="PRK14527.1"/>
    <property type="match status" value="1"/>
</dbReference>
<keyword evidence="5" id="KW-0862">Zinc</keyword>
<dbReference type="GO" id="GO:0005737">
    <property type="term" value="C:cytoplasm"/>
    <property type="evidence" value="ECO:0007669"/>
    <property type="project" value="UniProtKB-SubCell"/>
</dbReference>
<evidence type="ECO:0000256" key="5">
    <source>
        <dbReference type="HAMAP-Rule" id="MF_00235"/>
    </source>
</evidence>
<dbReference type="Gene3D" id="3.40.50.300">
    <property type="entry name" value="P-loop containing nucleotide triphosphate hydrolases"/>
    <property type="match status" value="1"/>
</dbReference>
<comment type="pathway">
    <text evidence="5">Purine metabolism; AMP biosynthesis via salvage pathway; AMP from ADP: step 1/1.</text>
</comment>
<dbReference type="GO" id="GO:0004017">
    <property type="term" value="F:AMP kinase activity"/>
    <property type="evidence" value="ECO:0007669"/>
    <property type="project" value="UniProtKB-UniRule"/>
</dbReference>
<feature type="binding site" evidence="5">
    <location>
        <begin position="58"/>
        <end position="60"/>
    </location>
    <ligand>
        <name>AMP</name>
        <dbReference type="ChEBI" id="CHEBI:456215"/>
    </ligand>
</feature>
<sequence length="217" mass="24181">MLRFVLLGPPGCGKGTQAEKISEDYGPARISTGDILREEVSLGTELGKKVKDIMERGELVPDGTILEIIQKRLEKEESSSGYIMDGFPRTVAQAQEFDLLLKEKGSEIDAVLAFEIEDDVIVKRLSARRVCLKCGAVYNLLTVPPRKDGICDSCGGALVLRDDDREETIRERLRVYRRQTKPVKEYYAKAGLLCEIDADGTVGEVYEKVKSVIRRLA</sequence>
<dbReference type="InterPro" id="IPR033690">
    <property type="entry name" value="Adenylat_kinase_CS"/>
</dbReference>
<evidence type="ECO:0000259" key="8">
    <source>
        <dbReference type="Pfam" id="PF05191"/>
    </source>
</evidence>
<dbReference type="PRINTS" id="PR00094">
    <property type="entry name" value="ADENYLTKNASE"/>
</dbReference>
<keyword evidence="5 7" id="KW-0067">ATP-binding</keyword>
<comment type="function">
    <text evidence="5">Catalyzes the reversible transfer of the terminal phosphate group between ATP and AMP. Plays an important role in cellular energy homeostasis and in adenine nucleotide metabolism.</text>
</comment>
<keyword evidence="2 5" id="KW-0545">Nucleotide biosynthesis</keyword>
<dbReference type="GO" id="GO:0008270">
    <property type="term" value="F:zinc ion binding"/>
    <property type="evidence" value="ECO:0007669"/>
    <property type="project" value="UniProtKB-UniRule"/>
</dbReference>
<dbReference type="UniPathway" id="UPA00588">
    <property type="reaction ID" value="UER00649"/>
</dbReference>
<protein>
    <recommendedName>
        <fullName evidence="5 7">Adenylate kinase</fullName>
        <shortName evidence="5">AK</shortName>
        <ecNumber evidence="5 7">2.7.4.3</ecNumber>
    </recommendedName>
    <alternativeName>
        <fullName evidence="5">ATP-AMP transphosphorylase</fullName>
    </alternativeName>
    <alternativeName>
        <fullName evidence="5">ATP:AMP phosphotransferase</fullName>
    </alternativeName>
    <alternativeName>
        <fullName evidence="5">Adenylate monophosphate kinase</fullName>
    </alternativeName>
</protein>
<dbReference type="GO" id="GO:0044209">
    <property type="term" value="P:AMP salvage"/>
    <property type="evidence" value="ECO:0007669"/>
    <property type="project" value="UniProtKB-UniRule"/>
</dbReference>
<feature type="binding site" evidence="5">
    <location>
        <position position="200"/>
    </location>
    <ligand>
        <name>ATP</name>
        <dbReference type="ChEBI" id="CHEBI:30616"/>
    </ligand>
</feature>
<dbReference type="EMBL" id="SOJN01000036">
    <property type="protein sequence ID" value="TET47010.1"/>
    <property type="molecule type" value="Genomic_DNA"/>
</dbReference>
<dbReference type="InterPro" id="IPR000850">
    <property type="entry name" value="Adenylat/UMP-CMP_kin"/>
</dbReference>
<evidence type="ECO:0000256" key="6">
    <source>
        <dbReference type="RuleBase" id="RU003330"/>
    </source>
</evidence>
<evidence type="ECO:0000313" key="10">
    <source>
        <dbReference type="Proteomes" id="UP000315525"/>
    </source>
</evidence>
<keyword evidence="4 5" id="KW-0418">Kinase</keyword>
<dbReference type="Pfam" id="PF00406">
    <property type="entry name" value="ADK"/>
    <property type="match status" value="1"/>
</dbReference>
<accession>A0A523UWY2</accession>
<dbReference type="NCBIfam" id="NF001380">
    <property type="entry name" value="PRK00279.1-2"/>
    <property type="match status" value="1"/>
</dbReference>